<sequence length="117" mass="12235">MTARATPGAGRRAALPPGMEPRYLSREEAAAYLGVSLDTFLGEVARGEWPPPRLRGAEGQRLTWDRRALDAAADQASGLCPSPPEVAAAMRAGAEAAAIAGAQNAQAGKQRAQRRQA</sequence>
<keyword evidence="2" id="KW-0238">DNA-binding</keyword>
<proteinExistence type="predicted"/>
<protein>
    <submittedName>
        <fullName evidence="2">DNA-binding protein</fullName>
    </submittedName>
</protein>
<feature type="region of interest" description="Disordered" evidence="1">
    <location>
        <begin position="1"/>
        <end position="20"/>
    </location>
</feature>
<dbReference type="EMBL" id="JAERQM010000002">
    <property type="protein sequence ID" value="MBU8543963.1"/>
    <property type="molecule type" value="Genomic_DNA"/>
</dbReference>
<gene>
    <name evidence="2" type="ORF">JJQ90_09625</name>
</gene>
<accession>A0ABS6H5J6</accession>
<keyword evidence="3" id="KW-1185">Reference proteome</keyword>
<organism evidence="2 3">
    <name type="scientific">Falsiroseomonas oleicola</name>
    <dbReference type="NCBI Taxonomy" id="2801474"/>
    <lineage>
        <taxon>Bacteria</taxon>
        <taxon>Pseudomonadati</taxon>
        <taxon>Pseudomonadota</taxon>
        <taxon>Alphaproteobacteria</taxon>
        <taxon>Acetobacterales</taxon>
        <taxon>Roseomonadaceae</taxon>
        <taxon>Falsiroseomonas</taxon>
    </lineage>
</organism>
<evidence type="ECO:0000256" key="1">
    <source>
        <dbReference type="SAM" id="MobiDB-lite"/>
    </source>
</evidence>
<name>A0ABS6H5J6_9PROT</name>
<evidence type="ECO:0000313" key="3">
    <source>
        <dbReference type="Proteomes" id="UP000689967"/>
    </source>
</evidence>
<dbReference type="GO" id="GO:0003677">
    <property type="term" value="F:DNA binding"/>
    <property type="evidence" value="ECO:0007669"/>
    <property type="project" value="UniProtKB-KW"/>
</dbReference>
<reference evidence="2 3" key="1">
    <citation type="submission" date="2021-01" db="EMBL/GenBank/DDBJ databases">
        <title>Roseomonas sp. nov, a bacterium isolated from an oil production mixture in Yumen Oilfield.</title>
        <authorList>
            <person name="Wu D."/>
        </authorList>
    </citation>
    <scope>NUCLEOTIDE SEQUENCE [LARGE SCALE GENOMIC DNA]</scope>
    <source>
        <strain evidence="2 3">ROY-5-3</strain>
    </source>
</reference>
<feature type="compositionally biased region" description="Low complexity" evidence="1">
    <location>
        <begin position="1"/>
        <end position="17"/>
    </location>
</feature>
<comment type="caution">
    <text evidence="2">The sequence shown here is derived from an EMBL/GenBank/DDBJ whole genome shotgun (WGS) entry which is preliminary data.</text>
</comment>
<evidence type="ECO:0000313" key="2">
    <source>
        <dbReference type="EMBL" id="MBU8543963.1"/>
    </source>
</evidence>
<dbReference type="Proteomes" id="UP000689967">
    <property type="component" value="Unassembled WGS sequence"/>
</dbReference>